<dbReference type="InterPro" id="IPR036709">
    <property type="entry name" value="Autotransporte_beta_dom_sf"/>
</dbReference>
<accession>A0A1T4P9J0</accession>
<reference evidence="4" key="1">
    <citation type="submission" date="2017-02" db="EMBL/GenBank/DDBJ databases">
        <authorList>
            <person name="Varghese N."/>
            <person name="Submissions S."/>
        </authorList>
    </citation>
    <scope>NUCLEOTIDE SEQUENCE [LARGE SCALE GENOMIC DNA]</scope>
    <source>
        <strain evidence="4">ATCC 27094</strain>
    </source>
</reference>
<dbReference type="InterPro" id="IPR005546">
    <property type="entry name" value="Autotransporte_beta"/>
</dbReference>
<feature type="domain" description="Autotransporter" evidence="2">
    <location>
        <begin position="112"/>
        <end position="403"/>
    </location>
</feature>
<dbReference type="SMART" id="SM00869">
    <property type="entry name" value="Autotransporter"/>
    <property type="match status" value="1"/>
</dbReference>
<dbReference type="OrthoDB" id="5930286at2"/>
<dbReference type="STRING" id="225324.SAMN02745126_02685"/>
<proteinExistence type="predicted"/>
<dbReference type="Pfam" id="PF03797">
    <property type="entry name" value="Autotransporter"/>
    <property type="match status" value="1"/>
</dbReference>
<evidence type="ECO:0000313" key="4">
    <source>
        <dbReference type="Proteomes" id="UP000190092"/>
    </source>
</evidence>
<feature type="compositionally biased region" description="Polar residues" evidence="1">
    <location>
        <begin position="14"/>
        <end position="27"/>
    </location>
</feature>
<keyword evidence="4" id="KW-1185">Reference proteome</keyword>
<protein>
    <submittedName>
        <fullName evidence="3">Autotransporter beta-domain-containing protein</fullName>
    </submittedName>
</protein>
<feature type="region of interest" description="Disordered" evidence="1">
    <location>
        <begin position="1"/>
        <end position="27"/>
    </location>
</feature>
<dbReference type="AlphaFoldDB" id="A0A1T4P9J0"/>
<dbReference type="SUPFAM" id="SSF103515">
    <property type="entry name" value="Autotransporter"/>
    <property type="match status" value="1"/>
</dbReference>
<dbReference type="EMBL" id="FUWJ01000002">
    <property type="protein sequence ID" value="SJZ88203.1"/>
    <property type="molecule type" value="Genomic_DNA"/>
</dbReference>
<sequence>MACLVPATPALANDTPTNSGGTTTSAPTNGAINLTAIQNEIAMLTGQASQTLTQQQAAAIYAIGQQVSATVQQATQQMKQLKEVVDAVFLLARATRAAIDGAPDDACDFSCDGERRLGAWLSGQGGFGTIAGDSSNGGSGSSYNLGGLMAGLDYAFDPRFTAGVMIGYSNSTVWSSAALSQSTSNTAQVGLYGRFQQNAFSVGGAVGYGHGQNLTTRQILLPSGTVVAQGSPASNQFFGFVETGYKVSLGAVTDAAVTDTYVTNAYVTPFTRLEGSTVTQSAYTESGNSPLAFNVAAQTANSLRTVLGTQVGWNIAKVDVRIEAGWSHEFADTSPPVTVSFVGAPAVGFTTSSAVTTPRDGAVLGLAVATKIAEATRLYARYDGELNGGTTSHIFSAGVRMTW</sequence>
<dbReference type="PROSITE" id="PS51208">
    <property type="entry name" value="AUTOTRANSPORTER"/>
    <property type="match status" value="1"/>
</dbReference>
<evidence type="ECO:0000259" key="2">
    <source>
        <dbReference type="PROSITE" id="PS51208"/>
    </source>
</evidence>
<evidence type="ECO:0000313" key="3">
    <source>
        <dbReference type="EMBL" id="SJZ88203.1"/>
    </source>
</evidence>
<dbReference type="Gene3D" id="2.40.128.130">
    <property type="entry name" value="Autotransporter beta-domain"/>
    <property type="match status" value="1"/>
</dbReference>
<evidence type="ECO:0000256" key="1">
    <source>
        <dbReference type="SAM" id="MobiDB-lite"/>
    </source>
</evidence>
<organism evidence="3 4">
    <name type="scientific">Enhydrobacter aerosaccus</name>
    <dbReference type="NCBI Taxonomy" id="225324"/>
    <lineage>
        <taxon>Bacteria</taxon>
        <taxon>Pseudomonadati</taxon>
        <taxon>Pseudomonadota</taxon>
        <taxon>Alphaproteobacteria</taxon>
        <taxon>Hyphomicrobiales</taxon>
        <taxon>Enhydrobacter</taxon>
    </lineage>
</organism>
<name>A0A1T4P9J0_9HYPH</name>
<dbReference type="Proteomes" id="UP000190092">
    <property type="component" value="Unassembled WGS sequence"/>
</dbReference>
<gene>
    <name evidence="3" type="ORF">SAMN02745126_02685</name>
</gene>